<feature type="domain" description="SH3" evidence="4">
    <location>
        <begin position="555"/>
        <end position="614"/>
    </location>
</feature>
<dbReference type="GO" id="GO:0045211">
    <property type="term" value="C:postsynaptic membrane"/>
    <property type="evidence" value="ECO:0007669"/>
    <property type="project" value="TreeGrafter"/>
</dbReference>
<feature type="region of interest" description="Disordered" evidence="3">
    <location>
        <begin position="376"/>
        <end position="396"/>
    </location>
</feature>
<dbReference type="GO" id="GO:0030027">
    <property type="term" value="C:lamellipodium"/>
    <property type="evidence" value="ECO:0007669"/>
    <property type="project" value="TreeGrafter"/>
</dbReference>
<dbReference type="PANTHER" id="PTHR10829">
    <property type="entry name" value="CORTACTIN AND DREBRIN"/>
    <property type="match status" value="1"/>
</dbReference>
<dbReference type="FunFam" id="2.30.30.40:FF:000046">
    <property type="entry name" value="Drebrin-like protein isoform B"/>
    <property type="match status" value="1"/>
</dbReference>
<dbReference type="Pfam" id="PF00241">
    <property type="entry name" value="Cofilin_ADF"/>
    <property type="match status" value="1"/>
</dbReference>
<dbReference type="GO" id="GO:0005884">
    <property type="term" value="C:actin filament"/>
    <property type="evidence" value="ECO:0007669"/>
    <property type="project" value="TreeGrafter"/>
</dbReference>
<dbReference type="SUPFAM" id="SSF55753">
    <property type="entry name" value="Actin depolymerizing proteins"/>
    <property type="match status" value="1"/>
</dbReference>
<dbReference type="GO" id="GO:0030833">
    <property type="term" value="P:regulation of actin filament polymerization"/>
    <property type="evidence" value="ECO:0007669"/>
    <property type="project" value="TreeGrafter"/>
</dbReference>
<dbReference type="CDD" id="cd11819">
    <property type="entry name" value="SH3_Cortactin_like"/>
    <property type="match status" value="1"/>
</dbReference>
<dbReference type="GO" id="GO:0030427">
    <property type="term" value="C:site of polarized growth"/>
    <property type="evidence" value="ECO:0007669"/>
    <property type="project" value="TreeGrafter"/>
</dbReference>
<dbReference type="GO" id="GO:0048812">
    <property type="term" value="P:neuron projection morphogenesis"/>
    <property type="evidence" value="ECO:0007669"/>
    <property type="project" value="TreeGrafter"/>
</dbReference>
<feature type="compositionally biased region" description="Low complexity" evidence="3">
    <location>
        <begin position="478"/>
        <end position="493"/>
    </location>
</feature>
<dbReference type="Gene3D" id="3.40.20.10">
    <property type="entry name" value="Severin"/>
    <property type="match status" value="1"/>
</dbReference>
<protein>
    <recommendedName>
        <fullName evidence="4">SH3 domain-containing protein</fullName>
    </recommendedName>
</protein>
<dbReference type="AlphaFoldDB" id="A0A430QIP8"/>
<organism evidence="5 6">
    <name type="scientific">Schistosoma bovis</name>
    <name type="common">Blood fluke</name>
    <dbReference type="NCBI Taxonomy" id="6184"/>
    <lineage>
        <taxon>Eukaryota</taxon>
        <taxon>Metazoa</taxon>
        <taxon>Spiralia</taxon>
        <taxon>Lophotrochozoa</taxon>
        <taxon>Platyhelminthes</taxon>
        <taxon>Trematoda</taxon>
        <taxon>Digenea</taxon>
        <taxon>Strigeidida</taxon>
        <taxon>Schistosomatoidea</taxon>
        <taxon>Schistosomatidae</taxon>
        <taxon>Schistosoma</taxon>
    </lineage>
</organism>
<dbReference type="InterPro" id="IPR029006">
    <property type="entry name" value="ADF-H/Gelsolin-like_dom_sf"/>
</dbReference>
<dbReference type="InterPro" id="IPR001452">
    <property type="entry name" value="SH3_domain"/>
</dbReference>
<dbReference type="PROSITE" id="PS50002">
    <property type="entry name" value="SH3"/>
    <property type="match status" value="1"/>
</dbReference>
<dbReference type="SMART" id="SM00326">
    <property type="entry name" value="SH3"/>
    <property type="match status" value="1"/>
</dbReference>
<dbReference type="InterPro" id="IPR036028">
    <property type="entry name" value="SH3-like_dom_sf"/>
</dbReference>
<evidence type="ECO:0000313" key="6">
    <source>
        <dbReference type="Proteomes" id="UP000290809"/>
    </source>
</evidence>
<proteinExistence type="predicted"/>
<dbReference type="GO" id="GO:0045773">
    <property type="term" value="P:positive regulation of axon extension"/>
    <property type="evidence" value="ECO:0007669"/>
    <property type="project" value="TreeGrafter"/>
</dbReference>
<dbReference type="EMBL" id="QMKO01001667">
    <property type="protein sequence ID" value="RTG87546.1"/>
    <property type="molecule type" value="Genomic_DNA"/>
</dbReference>
<dbReference type="InterPro" id="IPR002108">
    <property type="entry name" value="ADF-H"/>
</dbReference>
<evidence type="ECO:0000259" key="4">
    <source>
        <dbReference type="PROSITE" id="PS50002"/>
    </source>
</evidence>
<dbReference type="GO" id="GO:0030864">
    <property type="term" value="C:cortical actin cytoskeleton"/>
    <property type="evidence" value="ECO:0007669"/>
    <property type="project" value="TreeGrafter"/>
</dbReference>
<evidence type="ECO:0000256" key="2">
    <source>
        <dbReference type="PROSITE-ProRule" id="PRU00192"/>
    </source>
</evidence>
<evidence type="ECO:0000256" key="3">
    <source>
        <dbReference type="SAM" id="MobiDB-lite"/>
    </source>
</evidence>
<gene>
    <name evidence="5" type="ORF">DC041_0004638</name>
</gene>
<keyword evidence="1 2" id="KW-0728">SH3 domain</keyword>
<feature type="compositionally biased region" description="Polar residues" evidence="3">
    <location>
        <begin position="460"/>
        <end position="477"/>
    </location>
</feature>
<dbReference type="GO" id="GO:0098974">
    <property type="term" value="P:postsynaptic actin cytoskeleton organization"/>
    <property type="evidence" value="ECO:0007669"/>
    <property type="project" value="TreeGrafter"/>
</dbReference>
<feature type="compositionally biased region" description="Low complexity" evidence="3">
    <location>
        <begin position="446"/>
        <end position="455"/>
    </location>
</feature>
<dbReference type="PRINTS" id="PR00452">
    <property type="entry name" value="SH3DOMAIN"/>
</dbReference>
<dbReference type="GO" id="GO:0014069">
    <property type="term" value="C:postsynaptic density"/>
    <property type="evidence" value="ECO:0007669"/>
    <property type="project" value="TreeGrafter"/>
</dbReference>
<evidence type="ECO:0000256" key="1">
    <source>
        <dbReference type="ARBA" id="ARBA00022443"/>
    </source>
</evidence>
<dbReference type="GO" id="GO:0030425">
    <property type="term" value="C:dendrite"/>
    <property type="evidence" value="ECO:0007669"/>
    <property type="project" value="TreeGrafter"/>
</dbReference>
<dbReference type="PANTHER" id="PTHR10829:SF25">
    <property type="entry name" value="DREBRIN-LIKE PROTEIN"/>
    <property type="match status" value="1"/>
</dbReference>
<feature type="region of interest" description="Disordered" evidence="3">
    <location>
        <begin position="442"/>
        <end position="493"/>
    </location>
</feature>
<dbReference type="GO" id="GO:0051015">
    <property type="term" value="F:actin filament binding"/>
    <property type="evidence" value="ECO:0007669"/>
    <property type="project" value="TreeGrafter"/>
</dbReference>
<evidence type="ECO:0000313" key="5">
    <source>
        <dbReference type="EMBL" id="RTG87546.1"/>
    </source>
</evidence>
<dbReference type="Pfam" id="PF00018">
    <property type="entry name" value="SH3_1"/>
    <property type="match status" value="1"/>
</dbReference>
<keyword evidence="6" id="KW-1185">Reference proteome</keyword>
<dbReference type="SUPFAM" id="SSF50044">
    <property type="entry name" value="SH3-domain"/>
    <property type="match status" value="1"/>
</dbReference>
<reference evidence="5 6" key="1">
    <citation type="journal article" date="2019" name="PLoS Pathog.">
        <title>Genome sequence of the bovine parasite Schistosoma bovis Tanzania.</title>
        <authorList>
            <person name="Oey H."/>
            <person name="Zakrzewski M."/>
            <person name="Gobert G."/>
            <person name="Gravermann K."/>
            <person name="Stoye J."/>
            <person name="Jones M."/>
            <person name="Mcmanus D."/>
            <person name="Krause L."/>
        </authorList>
    </citation>
    <scope>NUCLEOTIDE SEQUENCE [LARGE SCALE GENOMIC DNA]</scope>
    <source>
        <strain evidence="5 6">TAN1997</strain>
    </source>
</reference>
<dbReference type="Gene3D" id="2.30.30.40">
    <property type="entry name" value="SH3 Domains"/>
    <property type="match status" value="1"/>
</dbReference>
<dbReference type="STRING" id="6184.A0A430QIP8"/>
<comment type="caution">
    <text evidence="5">The sequence shown here is derived from an EMBL/GenBank/DDBJ whole genome shotgun (WGS) entry which is preliminary data.</text>
</comment>
<name>A0A430QIP8_SCHBO</name>
<accession>A0A430QIP8</accession>
<dbReference type="Proteomes" id="UP000290809">
    <property type="component" value="Unassembled WGS sequence"/>
</dbReference>
<sequence>MIDLNTNGQALLSAVNYVLDGKWSWVIFGYMGLTHTLDVKDQGYRFRSISWYVLCLSGHDLDQFLNNFSSGKVLYGFVRVDVVTPAKFVLIVWQGEASSESFKLACPRHIDCVKRLCRVSLRYVDFNLLLIVINKPKTAKSPNSLFNLLTVHVTINARSEANLDWNEIVTKVQNLTGSVSHTQPTNSNNTDDEFVPTRESNTYYFFSIITDNVNIICIRKEKYTSGIIVILNILLINYLQGSVYVRANPNKDIPKGCVSRSIWQSQQEKQQDSSKLRSPIKVSVGLSLLLLLLLSTIRLKPVGFVRPICEPEINNNNVQSENQSQNIVKQVAQNEVTNTIKNRIKALESKLPSNETTSNYRKVDPRAEIMLARQLSSSVNNDEDENEDGTNHVGTCYKKQDPRAEILAARACKQPQESVFNNSEPVGANYKRPDVQSEIRSIKAANNSNTLSSTNKKSDVINNSSSRDLSYQNGHHYQQSQQQTTSPPLSLSPIAHISNNQINSNIEQQLKNGNNDNNNTYHQNSVSPQNSMYNLVSPCINSSPNTEVHNKTNNNSNLKAVCLYDYNANEDDELSFRAEEHIFDIEQIDEGWWLGRNADGQFGLFPANYVKLMM</sequence>